<dbReference type="PROSITE" id="PS50006">
    <property type="entry name" value="FHA_DOMAIN"/>
    <property type="match status" value="1"/>
</dbReference>
<dbReference type="RefSeq" id="WP_073098263.1">
    <property type="nucleotide sequence ID" value="NZ_FRCY01000025.1"/>
</dbReference>
<keyword evidence="2" id="KW-0255">Endonuclease</keyword>
<gene>
    <name evidence="2" type="ORF">SAMN04488057_1252</name>
</gene>
<keyword evidence="3" id="KW-1185">Reference proteome</keyword>
<dbReference type="OrthoDB" id="9784297at2"/>
<dbReference type="InterPro" id="IPR041685">
    <property type="entry name" value="AAA_GajA/Old/RecF-like"/>
</dbReference>
<dbReference type="Gene3D" id="3.40.50.300">
    <property type="entry name" value="P-loop containing nucleotide triphosphate hydrolases"/>
    <property type="match status" value="1"/>
</dbReference>
<dbReference type="Pfam" id="PF13175">
    <property type="entry name" value="AAA_15"/>
    <property type="match status" value="1"/>
</dbReference>
<dbReference type="InterPro" id="IPR000253">
    <property type="entry name" value="FHA_dom"/>
</dbReference>
<dbReference type="InterPro" id="IPR051396">
    <property type="entry name" value="Bact_Antivir_Def_Nuclease"/>
</dbReference>
<dbReference type="InterPro" id="IPR027417">
    <property type="entry name" value="P-loop_NTPase"/>
</dbReference>
<accession>A0A1M7QU99</accession>
<dbReference type="GO" id="GO:0004519">
    <property type="term" value="F:endonuclease activity"/>
    <property type="evidence" value="ECO:0007669"/>
    <property type="project" value="UniProtKB-KW"/>
</dbReference>
<dbReference type="Proteomes" id="UP000184513">
    <property type="component" value="Unassembled WGS sequence"/>
</dbReference>
<reference evidence="2 3" key="1">
    <citation type="submission" date="2016-11" db="EMBL/GenBank/DDBJ databases">
        <authorList>
            <person name="Jaros S."/>
            <person name="Januszkiewicz K."/>
            <person name="Wedrychowicz H."/>
        </authorList>
    </citation>
    <scope>NUCLEOTIDE SEQUENCE [LARGE SCALE GENOMIC DNA]</scope>
    <source>
        <strain evidence="2 3">CGMCC 1.6102</strain>
    </source>
</reference>
<dbReference type="SUPFAM" id="SSF52540">
    <property type="entry name" value="P-loop containing nucleoside triphosphate hydrolases"/>
    <property type="match status" value="1"/>
</dbReference>
<protein>
    <submittedName>
        <fullName evidence="2">Predicted ATP-dependent endonuclease of the OLD family, contains P-loop ATPase and TOPRIM domains</fullName>
    </submittedName>
</protein>
<dbReference type="PANTHER" id="PTHR43581:SF4">
    <property type="entry name" value="ATP_GTP PHOSPHATASE"/>
    <property type="match status" value="1"/>
</dbReference>
<keyword evidence="2" id="KW-0540">Nuclease</keyword>
<dbReference type="AlphaFoldDB" id="A0A1M7QU99"/>
<feature type="domain" description="FHA" evidence="1">
    <location>
        <begin position="219"/>
        <end position="275"/>
    </location>
</feature>
<dbReference type="PANTHER" id="PTHR43581">
    <property type="entry name" value="ATP/GTP PHOSPHATASE"/>
    <property type="match status" value="1"/>
</dbReference>
<dbReference type="STRING" id="388280.SAMN04488057_1252"/>
<keyword evidence="2" id="KW-0378">Hydrolase</keyword>
<organism evidence="2 3">
    <name type="scientific">Cyclobacterium lianum</name>
    <dbReference type="NCBI Taxonomy" id="388280"/>
    <lineage>
        <taxon>Bacteria</taxon>
        <taxon>Pseudomonadati</taxon>
        <taxon>Bacteroidota</taxon>
        <taxon>Cytophagia</taxon>
        <taxon>Cytophagales</taxon>
        <taxon>Cyclobacteriaceae</taxon>
        <taxon>Cyclobacterium</taxon>
    </lineage>
</organism>
<evidence type="ECO:0000313" key="2">
    <source>
        <dbReference type="EMBL" id="SHN35110.1"/>
    </source>
</evidence>
<name>A0A1M7QU99_9BACT</name>
<evidence type="ECO:0000313" key="3">
    <source>
        <dbReference type="Proteomes" id="UP000184513"/>
    </source>
</evidence>
<proteinExistence type="predicted"/>
<evidence type="ECO:0000259" key="1">
    <source>
        <dbReference type="PROSITE" id="PS50006"/>
    </source>
</evidence>
<sequence>MIIKKISAKNYRSLEDIVIEFNPYYNALSGKNNSGKSNIIRAVLSFLTYNYRFFTQTPSGPINYGSDYPYWKNKEKNKESIFIEIIIELDKDNDAGLYKFIRELIFKEDETTDVEKELLIIKATNEPEKNNTNIDVFFGEHKIEDEYKRDELLNRIRSSESVLFHNSTENEPFFFAQRRRDSLSSYLNNDDLELITKKKQVLESAVKKSLKKHQTEFGSLLGRLTEKYDVSLGIPSLNIDRESIEISLKEKGIEVSLEDWGSGTKNRTLILLNLMNAKRIQESSNLNKRLTPIVIIEEPESFLHPSAQAEFGRILQDIATEFKIQILVATHSPYLLSHKEPKANLLLERDLSKKEKGSKLIDTEGDKWYEPFALSLGISGEDFGPLKSTIFSGKSDIILVEGTSDKEYFELLKKAKHGKNRLQFDGEIFPYGGAGNIKNNILLRFIKERFKRFIVTVDLDKYSETKKTFQSLGLTENKEFIIIGKNQTGKKCIEGLVPQILLSKVYADNVELVQQSLENSEDGKSARSQIKTKVLEAFKVEESNGNIEIFNDFYPIIKKMNTVFK</sequence>
<dbReference type="EMBL" id="FRCY01000025">
    <property type="protein sequence ID" value="SHN35110.1"/>
    <property type="molecule type" value="Genomic_DNA"/>
</dbReference>